<comment type="caution">
    <text evidence="2">The sequence shown here is derived from an EMBL/GenBank/DDBJ whole genome shotgun (WGS) entry which is preliminary data.</text>
</comment>
<gene>
    <name evidence="2" type="ORF">EDD19_12033</name>
</gene>
<proteinExistence type="predicted"/>
<dbReference type="EMBL" id="SMCX01000020">
    <property type="protein sequence ID" value="TCW22069.1"/>
    <property type="molecule type" value="Genomic_DNA"/>
</dbReference>
<sequence length="32" mass="3741">MVLFFEILLVLCTLAILWATCYIVYRTVTDES</sequence>
<dbReference type="Proteomes" id="UP000295805">
    <property type="component" value="Unassembled WGS sequence"/>
</dbReference>
<dbReference type="AlphaFoldDB" id="A0A4R3ZR92"/>
<keyword evidence="1" id="KW-0812">Transmembrane</keyword>
<evidence type="ECO:0000313" key="3">
    <source>
        <dbReference type="Proteomes" id="UP000295805"/>
    </source>
</evidence>
<keyword evidence="1" id="KW-0472">Membrane</keyword>
<feature type="transmembrane region" description="Helical" evidence="1">
    <location>
        <begin position="7"/>
        <end position="25"/>
    </location>
</feature>
<protein>
    <submittedName>
        <fullName evidence="2">Uncharacterized protein</fullName>
    </submittedName>
</protein>
<organism evidence="2 3">
    <name type="scientific">Dietzia cinnamea</name>
    <dbReference type="NCBI Taxonomy" id="321318"/>
    <lineage>
        <taxon>Bacteria</taxon>
        <taxon>Bacillati</taxon>
        <taxon>Actinomycetota</taxon>
        <taxon>Actinomycetes</taxon>
        <taxon>Mycobacteriales</taxon>
        <taxon>Dietziaceae</taxon>
        <taxon>Dietzia</taxon>
    </lineage>
</organism>
<keyword evidence="1" id="KW-1133">Transmembrane helix</keyword>
<evidence type="ECO:0000313" key="2">
    <source>
        <dbReference type="EMBL" id="TCW22069.1"/>
    </source>
</evidence>
<evidence type="ECO:0000256" key="1">
    <source>
        <dbReference type="SAM" id="Phobius"/>
    </source>
</evidence>
<name>A0A4R3ZR92_9ACTN</name>
<reference evidence="2 3" key="1">
    <citation type="submission" date="2019-03" db="EMBL/GenBank/DDBJ databases">
        <title>Root nodule microbial communities of legume samples collected from USA, Mexico and Botswana.</title>
        <authorList>
            <person name="Hirsch A."/>
        </authorList>
    </citation>
    <scope>NUCLEOTIDE SEQUENCE [LARGE SCALE GENOMIC DNA]</scope>
    <source>
        <strain evidence="2 3">55</strain>
    </source>
</reference>
<accession>A0A4R3ZR92</accession>